<evidence type="ECO:0000256" key="5">
    <source>
        <dbReference type="ARBA" id="ARBA00020367"/>
    </source>
</evidence>
<dbReference type="Gene3D" id="3.90.650.10">
    <property type="entry name" value="PurM-like C-terminal domain"/>
    <property type="match status" value="1"/>
</dbReference>
<organism evidence="18">
    <name type="scientific">Dunaliella tertiolecta</name>
    <name type="common">Green alga</name>
    <dbReference type="NCBI Taxonomy" id="3047"/>
    <lineage>
        <taxon>Eukaryota</taxon>
        <taxon>Viridiplantae</taxon>
        <taxon>Chlorophyta</taxon>
        <taxon>core chlorophytes</taxon>
        <taxon>Chlorophyceae</taxon>
        <taxon>CS clade</taxon>
        <taxon>Chlamydomonadales</taxon>
        <taxon>Dunaliellaceae</taxon>
        <taxon>Dunaliella</taxon>
    </lineage>
</organism>
<dbReference type="GO" id="GO:0004637">
    <property type="term" value="F:phosphoribosylamine-glycine ligase activity"/>
    <property type="evidence" value="ECO:0007669"/>
    <property type="project" value="TreeGrafter"/>
</dbReference>
<gene>
    <name evidence="18" type="ORF">DTER00134_LOCUS22731</name>
</gene>
<dbReference type="GO" id="GO:0006189">
    <property type="term" value="P:'de novo' IMP biosynthetic process"/>
    <property type="evidence" value="ECO:0007669"/>
    <property type="project" value="UniProtKB-UniPathway"/>
</dbReference>
<dbReference type="SUPFAM" id="SSF55326">
    <property type="entry name" value="PurM N-terminal domain-like"/>
    <property type="match status" value="1"/>
</dbReference>
<dbReference type="FunFam" id="3.90.650.10:FF:000011">
    <property type="entry name" value="Phosphoribosylformylglycinamidine cyclo-ligase"/>
    <property type="match status" value="1"/>
</dbReference>
<evidence type="ECO:0000256" key="13">
    <source>
        <dbReference type="ARBA" id="ARBA00033093"/>
    </source>
</evidence>
<evidence type="ECO:0000256" key="7">
    <source>
        <dbReference type="ARBA" id="ARBA00022598"/>
    </source>
</evidence>
<dbReference type="SUPFAM" id="SSF56042">
    <property type="entry name" value="PurM C-terminal domain-like"/>
    <property type="match status" value="1"/>
</dbReference>
<keyword evidence="10" id="KW-0067">ATP-binding</keyword>
<evidence type="ECO:0000256" key="6">
    <source>
        <dbReference type="ARBA" id="ARBA00022490"/>
    </source>
</evidence>
<evidence type="ECO:0000256" key="15">
    <source>
        <dbReference type="SAM" id="MobiDB-lite"/>
    </source>
</evidence>
<feature type="domain" description="PurM-like C-terminal" evidence="17">
    <location>
        <begin position="206"/>
        <end position="366"/>
    </location>
</feature>
<dbReference type="PANTHER" id="PTHR10520">
    <property type="entry name" value="TRIFUNCTIONAL PURINE BIOSYNTHETIC PROTEIN ADENOSINE-3-RELATED"/>
    <property type="match status" value="1"/>
</dbReference>
<dbReference type="EC" id="6.3.3.1" evidence="4"/>
<keyword evidence="7" id="KW-0436">Ligase</keyword>
<dbReference type="Pfam" id="PF02769">
    <property type="entry name" value="AIRS_C"/>
    <property type="match status" value="1"/>
</dbReference>
<feature type="compositionally biased region" description="Low complexity" evidence="15">
    <location>
        <begin position="1"/>
        <end position="26"/>
    </location>
</feature>
<dbReference type="NCBIfam" id="TIGR00878">
    <property type="entry name" value="purM"/>
    <property type="match status" value="1"/>
</dbReference>
<dbReference type="GO" id="GO:0005829">
    <property type="term" value="C:cytosol"/>
    <property type="evidence" value="ECO:0007669"/>
    <property type="project" value="TreeGrafter"/>
</dbReference>
<dbReference type="InterPro" id="IPR036921">
    <property type="entry name" value="PurM-like_N_sf"/>
</dbReference>
<dbReference type="Gene3D" id="3.30.1330.10">
    <property type="entry name" value="PurM-like, N-terminal domain"/>
    <property type="match status" value="1"/>
</dbReference>
<evidence type="ECO:0000256" key="4">
    <source>
        <dbReference type="ARBA" id="ARBA00013047"/>
    </source>
</evidence>
<evidence type="ECO:0000256" key="1">
    <source>
        <dbReference type="ARBA" id="ARBA00004496"/>
    </source>
</evidence>
<keyword evidence="6" id="KW-0963">Cytoplasm</keyword>
<comment type="similarity">
    <text evidence="3">Belongs to the AIR synthase family.</text>
</comment>
<dbReference type="GO" id="GO:0004641">
    <property type="term" value="F:phosphoribosylformylglycinamidine cyclo-ligase activity"/>
    <property type="evidence" value="ECO:0007669"/>
    <property type="project" value="UniProtKB-EC"/>
</dbReference>
<comment type="pathway">
    <text evidence="2">Purine metabolism; IMP biosynthesis via de novo pathway; 5-amino-1-(5-phospho-D-ribosyl)imidazole from N(2)-formyl-N(1)-(5-phospho-D-ribosyl)glycinamide: step 2/2.</text>
</comment>
<feature type="region of interest" description="Disordered" evidence="15">
    <location>
        <begin position="1"/>
        <end position="47"/>
    </location>
</feature>
<sequence>MALLSPQQCPLSLSSAPRPAPVLANRPVRRRGGGRASSGGVSPLRSQPLDYKQAGVDIDAGEELVRRIKKMNPSLNTGFGGLVPFGDSFLVSGTDGVGTKLRLAFDMNKHDTVGIDLVAMSVNDIVTSGAQPMFFLDYFACGKLDVDQAEMVVKGIIEGCNQSGCSLLGGETAEMPGFYKEGEYDLAGFAVGSVKQDKLIDGKQVKEGDVVLALKSSGVHSNGFSLVRKVLEVTGTKLTDPAPWEAGGKSIGEVLLEPTVIYVKKVVALHEKVTLKGVVHITGGGMTDNIPRVIPKGLGVEINTGSYQVPELFQWIQKAGNVPIDNMRRTFNMGVGMIMVVDPADVDAALKEVPDAFPLGKVVKEVGVHYK</sequence>
<evidence type="ECO:0000256" key="8">
    <source>
        <dbReference type="ARBA" id="ARBA00022741"/>
    </source>
</evidence>
<evidence type="ECO:0000256" key="10">
    <source>
        <dbReference type="ARBA" id="ARBA00022840"/>
    </source>
</evidence>
<dbReference type="HAMAP" id="MF_00741">
    <property type="entry name" value="AIRS"/>
    <property type="match status" value="1"/>
</dbReference>
<keyword evidence="8" id="KW-0547">Nucleotide-binding</keyword>
<dbReference type="Pfam" id="PF00586">
    <property type="entry name" value="AIRS"/>
    <property type="match status" value="1"/>
</dbReference>
<dbReference type="UniPathway" id="UPA00074">
    <property type="reaction ID" value="UER00129"/>
</dbReference>
<name>A0A7S3RAK9_DUNTE</name>
<evidence type="ECO:0000256" key="11">
    <source>
        <dbReference type="ARBA" id="ARBA00031908"/>
    </source>
</evidence>
<dbReference type="InterPro" id="IPR036676">
    <property type="entry name" value="PurM-like_C_sf"/>
</dbReference>
<dbReference type="GO" id="GO:0005524">
    <property type="term" value="F:ATP binding"/>
    <property type="evidence" value="ECO:0007669"/>
    <property type="project" value="UniProtKB-KW"/>
</dbReference>
<evidence type="ECO:0000256" key="14">
    <source>
        <dbReference type="ARBA" id="ARBA00049057"/>
    </source>
</evidence>
<comment type="catalytic activity">
    <reaction evidence="14">
        <text>2-formamido-N(1)-(5-O-phospho-beta-D-ribosyl)acetamidine + ATP = 5-amino-1-(5-phospho-beta-D-ribosyl)imidazole + ADP + phosphate + H(+)</text>
        <dbReference type="Rhea" id="RHEA:23032"/>
        <dbReference type="ChEBI" id="CHEBI:15378"/>
        <dbReference type="ChEBI" id="CHEBI:30616"/>
        <dbReference type="ChEBI" id="CHEBI:43474"/>
        <dbReference type="ChEBI" id="CHEBI:137981"/>
        <dbReference type="ChEBI" id="CHEBI:147287"/>
        <dbReference type="ChEBI" id="CHEBI:456216"/>
        <dbReference type="EC" id="6.3.3.1"/>
    </reaction>
</comment>
<evidence type="ECO:0000256" key="2">
    <source>
        <dbReference type="ARBA" id="ARBA00004686"/>
    </source>
</evidence>
<dbReference type="InterPro" id="IPR010918">
    <property type="entry name" value="PurM-like_C_dom"/>
</dbReference>
<evidence type="ECO:0000256" key="3">
    <source>
        <dbReference type="ARBA" id="ARBA00010280"/>
    </source>
</evidence>
<dbReference type="PANTHER" id="PTHR10520:SF12">
    <property type="entry name" value="TRIFUNCTIONAL PURINE BIOSYNTHETIC PROTEIN ADENOSINE-3"/>
    <property type="match status" value="1"/>
</dbReference>
<keyword evidence="9" id="KW-0658">Purine biosynthesis</keyword>
<protein>
    <recommendedName>
        <fullName evidence="5">Phosphoribosylformylglycinamidine cyclo-ligase</fullName>
        <ecNumber evidence="4">6.3.3.1</ecNumber>
    </recommendedName>
    <alternativeName>
        <fullName evidence="12">AIR synthase</fullName>
    </alternativeName>
    <alternativeName>
        <fullName evidence="13">AIRS</fullName>
    </alternativeName>
    <alternativeName>
        <fullName evidence="11">Phosphoribosyl-aminoimidazole synthetase</fullName>
    </alternativeName>
</protein>
<feature type="domain" description="PurM-like N-terminal" evidence="16">
    <location>
        <begin position="86"/>
        <end position="194"/>
    </location>
</feature>
<dbReference type="EMBL" id="HBIP01037681">
    <property type="protein sequence ID" value="CAE0507654.1"/>
    <property type="molecule type" value="Transcribed_RNA"/>
</dbReference>
<dbReference type="GO" id="GO:0046084">
    <property type="term" value="P:adenine biosynthetic process"/>
    <property type="evidence" value="ECO:0007669"/>
    <property type="project" value="TreeGrafter"/>
</dbReference>
<dbReference type="FunFam" id="3.30.1330.10:FF:000001">
    <property type="entry name" value="Phosphoribosylformylglycinamidine cyclo-ligase"/>
    <property type="match status" value="1"/>
</dbReference>
<comment type="subcellular location">
    <subcellularLocation>
        <location evidence="1">Cytoplasm</location>
    </subcellularLocation>
</comment>
<dbReference type="AlphaFoldDB" id="A0A7S3RAK9"/>
<evidence type="ECO:0000313" key="18">
    <source>
        <dbReference type="EMBL" id="CAE0507654.1"/>
    </source>
</evidence>
<reference evidence="18" key="1">
    <citation type="submission" date="2021-01" db="EMBL/GenBank/DDBJ databases">
        <authorList>
            <person name="Corre E."/>
            <person name="Pelletier E."/>
            <person name="Niang G."/>
            <person name="Scheremetjew M."/>
            <person name="Finn R."/>
            <person name="Kale V."/>
            <person name="Holt S."/>
            <person name="Cochrane G."/>
            <person name="Meng A."/>
            <person name="Brown T."/>
            <person name="Cohen L."/>
        </authorList>
    </citation>
    <scope>NUCLEOTIDE SEQUENCE</scope>
    <source>
        <strain evidence="18">CCMP1320</strain>
    </source>
</reference>
<accession>A0A7S3RAK9</accession>
<evidence type="ECO:0000256" key="9">
    <source>
        <dbReference type="ARBA" id="ARBA00022755"/>
    </source>
</evidence>
<evidence type="ECO:0000259" key="17">
    <source>
        <dbReference type="Pfam" id="PF02769"/>
    </source>
</evidence>
<evidence type="ECO:0000259" key="16">
    <source>
        <dbReference type="Pfam" id="PF00586"/>
    </source>
</evidence>
<dbReference type="InterPro" id="IPR004733">
    <property type="entry name" value="PurM_cligase"/>
</dbReference>
<evidence type="ECO:0000256" key="12">
    <source>
        <dbReference type="ARBA" id="ARBA00032931"/>
    </source>
</evidence>
<dbReference type="InterPro" id="IPR016188">
    <property type="entry name" value="PurM-like_N"/>
</dbReference>
<dbReference type="CDD" id="cd02196">
    <property type="entry name" value="PurM"/>
    <property type="match status" value="1"/>
</dbReference>
<proteinExistence type="inferred from homology"/>